<dbReference type="Proteomes" id="UP000885759">
    <property type="component" value="Unassembled WGS sequence"/>
</dbReference>
<dbReference type="InterPro" id="IPR033399">
    <property type="entry name" value="TP_0789-like"/>
</dbReference>
<reference evidence="3" key="1">
    <citation type="journal article" date="2020" name="mSystems">
        <title>Genome- and Community-Level Interaction Insights into Carbon Utilization and Element Cycling Functions of Hydrothermarchaeota in Hydrothermal Sediment.</title>
        <authorList>
            <person name="Zhou Z."/>
            <person name="Liu Y."/>
            <person name="Xu W."/>
            <person name="Pan J."/>
            <person name="Luo Z.H."/>
            <person name="Li M."/>
        </authorList>
    </citation>
    <scope>NUCLEOTIDE SEQUENCE [LARGE SCALE GENOMIC DNA]</scope>
    <source>
        <strain evidence="3">HyVt-570</strain>
    </source>
</reference>
<dbReference type="CDD" id="cd16329">
    <property type="entry name" value="LolA_like"/>
    <property type="match status" value="1"/>
</dbReference>
<feature type="signal peptide" evidence="1">
    <location>
        <begin position="1"/>
        <end position="17"/>
    </location>
</feature>
<protein>
    <submittedName>
        <fullName evidence="3">Outer membrane lipoprotein-sorting protein</fullName>
    </submittedName>
</protein>
<dbReference type="AlphaFoldDB" id="A0A7C4Z5F2"/>
<evidence type="ECO:0000256" key="1">
    <source>
        <dbReference type="SAM" id="SignalP"/>
    </source>
</evidence>
<evidence type="ECO:0000259" key="2">
    <source>
        <dbReference type="Pfam" id="PF17131"/>
    </source>
</evidence>
<feature type="domain" description="Uncharacterized protein TP-0789" evidence="2">
    <location>
        <begin position="62"/>
        <end position="239"/>
    </location>
</feature>
<keyword evidence="1" id="KW-0732">Signal</keyword>
<name>A0A7C4Z5F2_9DEIN</name>
<dbReference type="EMBL" id="DRPZ01000142">
    <property type="protein sequence ID" value="HGY09473.1"/>
    <property type="molecule type" value="Genomic_DNA"/>
</dbReference>
<feature type="chain" id="PRO_5028040262" evidence="1">
    <location>
        <begin position="18"/>
        <end position="243"/>
    </location>
</feature>
<keyword evidence="3" id="KW-0449">Lipoprotein</keyword>
<evidence type="ECO:0000313" key="3">
    <source>
        <dbReference type="EMBL" id="HGY09473.1"/>
    </source>
</evidence>
<dbReference type="Gene3D" id="2.50.20.10">
    <property type="entry name" value="Lipoprotein localisation LolA/LolB/LppX"/>
    <property type="match status" value="1"/>
</dbReference>
<gene>
    <name evidence="3" type="ORF">ENK37_05400</name>
</gene>
<organism evidence="3">
    <name type="scientific">Oceanithermus profundus</name>
    <dbReference type="NCBI Taxonomy" id="187137"/>
    <lineage>
        <taxon>Bacteria</taxon>
        <taxon>Thermotogati</taxon>
        <taxon>Deinococcota</taxon>
        <taxon>Deinococci</taxon>
        <taxon>Thermales</taxon>
        <taxon>Thermaceae</taxon>
        <taxon>Oceanithermus</taxon>
    </lineage>
</organism>
<comment type="caution">
    <text evidence="3">The sequence shown here is derived from an EMBL/GenBank/DDBJ whole genome shotgun (WGS) entry which is preliminary data.</text>
</comment>
<dbReference type="Pfam" id="PF17131">
    <property type="entry name" value="LolA_like"/>
    <property type="match status" value="1"/>
</dbReference>
<dbReference type="SUPFAM" id="SSF89392">
    <property type="entry name" value="Prokaryotic lipoproteins and lipoprotein localization factors"/>
    <property type="match status" value="1"/>
</dbReference>
<proteinExistence type="predicted"/>
<dbReference type="InterPro" id="IPR029046">
    <property type="entry name" value="LolA/LolB/LppX"/>
</dbReference>
<accession>A0A7C4Z5F2</accession>
<sequence>MKQYLTILLLLATTALASPDPRAILHQALNRLRGPAMTATYTLVVERPDRSKTYELRVVSDGDRKALIRVILPKRDAGQAFLTIGDDIWVYNPRLGRVLRLPPSGRNSRFLGSDVSYADLSGRDLEDYYQPQTRDVNEDAILLELTPKPHAPTPWGKVTLAVEKKRVLPQKIVYYDQRGNPVKEVVIGGFAEYAPGRYLITTSKVRDLLNQGWRTRFEVSDWKVGPVPDGCFAQSALERGCRY</sequence>